<evidence type="ECO:0000313" key="2">
    <source>
        <dbReference type="EMBL" id="GAY20153.1"/>
    </source>
</evidence>
<accession>A0A292ZBE3</accession>
<sequence length="71" mass="7665">MAHDAGILKQPFDIGFGESRDLAEIEAGKGGAEILALGEDGAPRQADWKPSRLSFSNRRRSSSIGKPHSWS</sequence>
<gene>
    <name evidence="2" type="ORF">SFOMI_0675</name>
</gene>
<protein>
    <submittedName>
        <fullName evidence="2">Uncharacterized protein</fullName>
    </submittedName>
</protein>
<feature type="region of interest" description="Disordered" evidence="1">
    <location>
        <begin position="38"/>
        <end position="71"/>
    </location>
</feature>
<dbReference type="Proteomes" id="UP000221538">
    <property type="component" value="Unassembled WGS sequence"/>
</dbReference>
<name>A0A292ZBE3_SPHSA</name>
<reference evidence="2 3" key="2">
    <citation type="journal article" date="2013" name="Environ. Sci. Technol.">
        <title>The 4-tert-butylphenol-utilizing bacterium Sphingobium fuliginis OMI can degrade bisphenols via phenolic ring hydroxylation and meta-cleavage pathway.</title>
        <authorList>
            <person name="Ogata Y."/>
            <person name="Goda S."/>
            <person name="Toyama T."/>
            <person name="Sei K."/>
            <person name="Ike M."/>
        </authorList>
    </citation>
    <scope>NUCLEOTIDE SEQUENCE [LARGE SCALE GENOMIC DNA]</scope>
    <source>
        <strain evidence="2 3">OMI</strain>
    </source>
</reference>
<organism evidence="2 3">
    <name type="scientific">Sphingobium fuliginis (strain ATCC 27551)</name>
    <dbReference type="NCBI Taxonomy" id="336203"/>
    <lineage>
        <taxon>Bacteria</taxon>
        <taxon>Pseudomonadati</taxon>
        <taxon>Pseudomonadota</taxon>
        <taxon>Alphaproteobacteria</taxon>
        <taxon>Sphingomonadales</taxon>
        <taxon>Sphingomonadaceae</taxon>
        <taxon>Sphingobium</taxon>
    </lineage>
</organism>
<dbReference type="AlphaFoldDB" id="A0A292ZBE3"/>
<evidence type="ECO:0000313" key="3">
    <source>
        <dbReference type="Proteomes" id="UP000221538"/>
    </source>
</evidence>
<dbReference type="EMBL" id="BEWI01000030">
    <property type="protein sequence ID" value="GAY20153.1"/>
    <property type="molecule type" value="Genomic_DNA"/>
</dbReference>
<comment type="caution">
    <text evidence="2">The sequence shown here is derived from an EMBL/GenBank/DDBJ whole genome shotgun (WGS) entry which is preliminary data.</text>
</comment>
<reference evidence="2 3" key="1">
    <citation type="journal article" date="2013" name="Biodegradation">
        <title>Occurrence of 4-tert-butylphenol (4-t-BP) biodegradation in an aquatic sample caused by the presence of Spirodela polyrrhiza and isolation of a 4-t-BP-utilizing bacterium.</title>
        <authorList>
            <person name="Ogata Y."/>
            <person name="Toyama T."/>
            <person name="Yu N."/>
            <person name="Wang X."/>
            <person name="Sei K."/>
            <person name="Ike M."/>
        </authorList>
    </citation>
    <scope>NUCLEOTIDE SEQUENCE [LARGE SCALE GENOMIC DNA]</scope>
    <source>
        <strain evidence="2 3">OMI</strain>
    </source>
</reference>
<evidence type="ECO:0000256" key="1">
    <source>
        <dbReference type="SAM" id="MobiDB-lite"/>
    </source>
</evidence>
<proteinExistence type="predicted"/>